<sequence>MFLAFLVCGPVLVLVELARLVWRHRLRLASPLDGPAHVVLSLAAVALCLFCPSRRPPLVLFTAHSCLLALVLLERLTLRRLRWRSGHSWWCALLIAVEATSLVFENRCFTLLLLLAALRSLQRVAGWENNPPRGLFQGPLWWCTFLVFAEATGICLRELRGPPAGVPRAGLAAGLWFGLLAAAALAANWARCKRHYSVWQRRRATFVLCTDGASADSGGSSRTAVGRGDADDLDDLDNVA</sequence>
<comment type="caution">
    <text evidence="3">The sequence shown here is derived from an EMBL/GenBank/DDBJ whole genome shotgun (WGS) entry which is preliminary data.</text>
</comment>
<evidence type="ECO:0000313" key="4">
    <source>
        <dbReference type="Proteomes" id="UP001189429"/>
    </source>
</evidence>
<proteinExistence type="predicted"/>
<protein>
    <submittedName>
        <fullName evidence="3">Uncharacterized protein</fullName>
    </submittedName>
</protein>
<dbReference type="EMBL" id="CAUYUJ010006390">
    <property type="protein sequence ID" value="CAK0817214.1"/>
    <property type="molecule type" value="Genomic_DNA"/>
</dbReference>
<name>A0ABN9RF50_9DINO</name>
<keyword evidence="2" id="KW-0812">Transmembrane</keyword>
<reference evidence="3" key="1">
    <citation type="submission" date="2023-10" db="EMBL/GenBank/DDBJ databases">
        <authorList>
            <person name="Chen Y."/>
            <person name="Shah S."/>
            <person name="Dougan E. K."/>
            <person name="Thang M."/>
            <person name="Chan C."/>
        </authorList>
    </citation>
    <scope>NUCLEOTIDE SEQUENCE [LARGE SCALE GENOMIC DNA]</scope>
</reference>
<feature type="transmembrane region" description="Helical" evidence="2">
    <location>
        <begin position="171"/>
        <end position="190"/>
    </location>
</feature>
<gene>
    <name evidence="3" type="ORF">PCOR1329_LOCUS19879</name>
</gene>
<keyword evidence="2" id="KW-0472">Membrane</keyword>
<dbReference type="Proteomes" id="UP001189429">
    <property type="component" value="Unassembled WGS sequence"/>
</dbReference>
<evidence type="ECO:0000313" key="3">
    <source>
        <dbReference type="EMBL" id="CAK0817214.1"/>
    </source>
</evidence>
<keyword evidence="4" id="KW-1185">Reference proteome</keyword>
<organism evidence="3 4">
    <name type="scientific">Prorocentrum cordatum</name>
    <dbReference type="NCBI Taxonomy" id="2364126"/>
    <lineage>
        <taxon>Eukaryota</taxon>
        <taxon>Sar</taxon>
        <taxon>Alveolata</taxon>
        <taxon>Dinophyceae</taxon>
        <taxon>Prorocentrales</taxon>
        <taxon>Prorocentraceae</taxon>
        <taxon>Prorocentrum</taxon>
    </lineage>
</organism>
<keyword evidence="2" id="KW-1133">Transmembrane helix</keyword>
<accession>A0ABN9RF50</accession>
<feature type="region of interest" description="Disordered" evidence="1">
    <location>
        <begin position="213"/>
        <end position="240"/>
    </location>
</feature>
<evidence type="ECO:0000256" key="2">
    <source>
        <dbReference type="SAM" id="Phobius"/>
    </source>
</evidence>
<evidence type="ECO:0000256" key="1">
    <source>
        <dbReference type="SAM" id="MobiDB-lite"/>
    </source>
</evidence>
<feature type="compositionally biased region" description="Acidic residues" evidence="1">
    <location>
        <begin position="231"/>
        <end position="240"/>
    </location>
</feature>